<dbReference type="SUPFAM" id="SSF51905">
    <property type="entry name" value="FAD/NAD(P)-binding domain"/>
    <property type="match status" value="3"/>
</dbReference>
<proteinExistence type="inferred from homology"/>
<dbReference type="Proteomes" id="UP001501598">
    <property type="component" value="Unassembled WGS sequence"/>
</dbReference>
<dbReference type="Pfam" id="PF00743">
    <property type="entry name" value="FMO-like"/>
    <property type="match status" value="1"/>
</dbReference>
<evidence type="ECO:0000256" key="4">
    <source>
        <dbReference type="ARBA" id="ARBA00022827"/>
    </source>
</evidence>
<dbReference type="Gene3D" id="3.50.50.60">
    <property type="entry name" value="FAD/NAD(P)-binding domain"/>
    <property type="match status" value="2"/>
</dbReference>
<evidence type="ECO:0000256" key="3">
    <source>
        <dbReference type="ARBA" id="ARBA00022630"/>
    </source>
</evidence>
<dbReference type="InterPro" id="IPR036188">
    <property type="entry name" value="FAD/NAD-bd_sf"/>
</dbReference>
<comment type="similarity">
    <text evidence="2">Belongs to the FAD-binding monooxygenase family.</text>
</comment>
<name>A0ABP8S0E9_9PSEU</name>
<dbReference type="PANTHER" id="PTHR43098:SF3">
    <property type="entry name" value="L-ORNITHINE N(5)-MONOOXYGENASE-RELATED"/>
    <property type="match status" value="1"/>
</dbReference>
<evidence type="ECO:0000256" key="6">
    <source>
        <dbReference type="ARBA" id="ARBA00023002"/>
    </source>
</evidence>
<dbReference type="InterPro" id="IPR050775">
    <property type="entry name" value="FAD-binding_Monooxygenases"/>
</dbReference>
<dbReference type="PANTHER" id="PTHR43098">
    <property type="entry name" value="L-ORNITHINE N(5)-MONOOXYGENASE-RELATED"/>
    <property type="match status" value="1"/>
</dbReference>
<evidence type="ECO:0000256" key="5">
    <source>
        <dbReference type="ARBA" id="ARBA00022857"/>
    </source>
</evidence>
<dbReference type="RefSeq" id="WP_345424211.1">
    <property type="nucleotide sequence ID" value="NZ_BAABGT010000083.1"/>
</dbReference>
<keyword evidence="6" id="KW-0560">Oxidoreductase</keyword>
<dbReference type="InterPro" id="IPR020946">
    <property type="entry name" value="Flavin_mOase-like"/>
</dbReference>
<keyword evidence="3" id="KW-0285">Flavoprotein</keyword>
<organism evidence="8 9">
    <name type="scientific">Pseudonocardia xishanensis</name>
    <dbReference type="NCBI Taxonomy" id="630995"/>
    <lineage>
        <taxon>Bacteria</taxon>
        <taxon>Bacillati</taxon>
        <taxon>Actinomycetota</taxon>
        <taxon>Actinomycetes</taxon>
        <taxon>Pseudonocardiales</taxon>
        <taxon>Pseudonocardiaceae</taxon>
        <taxon>Pseudonocardia</taxon>
    </lineage>
</organism>
<evidence type="ECO:0000256" key="2">
    <source>
        <dbReference type="ARBA" id="ARBA00010139"/>
    </source>
</evidence>
<accession>A0ABP8S0E9</accession>
<protein>
    <submittedName>
        <fullName evidence="8">NAD(P)/FAD-dependent oxidoreductase</fullName>
    </submittedName>
</protein>
<evidence type="ECO:0000256" key="1">
    <source>
        <dbReference type="ARBA" id="ARBA00001974"/>
    </source>
</evidence>
<comment type="cofactor">
    <cofactor evidence="1">
        <name>FAD</name>
        <dbReference type="ChEBI" id="CHEBI:57692"/>
    </cofactor>
</comment>
<evidence type="ECO:0000313" key="8">
    <source>
        <dbReference type="EMBL" id="GAA4554622.1"/>
    </source>
</evidence>
<keyword evidence="9" id="KW-1185">Reference proteome</keyword>
<reference evidence="9" key="1">
    <citation type="journal article" date="2019" name="Int. J. Syst. Evol. Microbiol.">
        <title>The Global Catalogue of Microorganisms (GCM) 10K type strain sequencing project: providing services to taxonomists for standard genome sequencing and annotation.</title>
        <authorList>
            <consortium name="The Broad Institute Genomics Platform"/>
            <consortium name="The Broad Institute Genome Sequencing Center for Infectious Disease"/>
            <person name="Wu L."/>
            <person name="Ma J."/>
        </authorList>
    </citation>
    <scope>NUCLEOTIDE SEQUENCE [LARGE SCALE GENOMIC DNA]</scope>
    <source>
        <strain evidence="9">JCM 17906</strain>
    </source>
</reference>
<keyword evidence="7" id="KW-0503">Monooxygenase</keyword>
<evidence type="ECO:0000313" key="9">
    <source>
        <dbReference type="Proteomes" id="UP001501598"/>
    </source>
</evidence>
<keyword evidence="5" id="KW-0521">NADP</keyword>
<gene>
    <name evidence="8" type="ORF">GCM10023175_52960</name>
</gene>
<dbReference type="PRINTS" id="PR00411">
    <property type="entry name" value="PNDRDTASEI"/>
</dbReference>
<comment type="caution">
    <text evidence="8">The sequence shown here is derived from an EMBL/GenBank/DDBJ whole genome shotgun (WGS) entry which is preliminary data.</text>
</comment>
<evidence type="ECO:0000256" key="7">
    <source>
        <dbReference type="ARBA" id="ARBA00023033"/>
    </source>
</evidence>
<keyword evidence="4" id="KW-0274">FAD</keyword>
<sequence length="548" mass="59921">MALTEDTYDVVIVGAGFAGMCALQRVRSQGMTCRVFEAGDDVGGTWYWNRYPGARCDVEGRFYCYSFDDRISHDWTWSERYPAQPEIYDYARYVADEFDLRKDITFGTRVVGARFDEDTDSWTLRTDGGADARARFLLLAVGCLSTSNVPELPGIAGFAGRTFHSGQWPREPVDFAGRSVAVIGTGSSGVQLVPQLAEQAERLYVLQRTPSFSVPARNRKLGDTEQIGTNPTVRAERYQAPQTRTGIVYHGLDPRNVVDVSAGDREEQLRWAWTEGGAGFMQAFGDIGRNEESNGYVADFVRDRIREYVIDPAVAERLCPTDYPIGAKRICVDTGYYETYNRDNVELVDLRAEPIRGFTPDGITVGERTLDVDDVVFATGYDAMTGSLTRMGIEGRDGLRLADAWAAGPATHLGLGVAGFPNMLVIAGPGSPSVLVNMIVAIEQHVAWIGDLLEYMRASGATRFEVTAQAQDSWVRHVNEVAAGSLLTRAASWYVGANIPGKPRIFMPYAGGLPAYTQRIADEVAAGYPGLVFDGVPGAVVATGAERT</sequence>
<dbReference type="EMBL" id="BAABGT010000083">
    <property type="protein sequence ID" value="GAA4554622.1"/>
    <property type="molecule type" value="Genomic_DNA"/>
</dbReference>